<protein>
    <submittedName>
        <fullName evidence="2">Uncharacterized protein</fullName>
    </submittedName>
</protein>
<dbReference type="Proteomes" id="UP000188318">
    <property type="component" value="Unassembled WGS sequence"/>
</dbReference>
<evidence type="ECO:0000313" key="3">
    <source>
        <dbReference type="Proteomes" id="UP000188318"/>
    </source>
</evidence>
<dbReference type="EMBL" id="KV907494">
    <property type="protein sequence ID" value="OOF99809.1"/>
    <property type="molecule type" value="Genomic_DNA"/>
</dbReference>
<gene>
    <name evidence="2" type="ORF">ASPCADRAFT_203631</name>
</gene>
<dbReference type="OrthoDB" id="4510061at2759"/>
<evidence type="ECO:0000313" key="2">
    <source>
        <dbReference type="EMBL" id="OOF99809.1"/>
    </source>
</evidence>
<organism evidence="2 3">
    <name type="scientific">Aspergillus carbonarius (strain ITEM 5010)</name>
    <dbReference type="NCBI Taxonomy" id="602072"/>
    <lineage>
        <taxon>Eukaryota</taxon>
        <taxon>Fungi</taxon>
        <taxon>Dikarya</taxon>
        <taxon>Ascomycota</taxon>
        <taxon>Pezizomycotina</taxon>
        <taxon>Eurotiomycetes</taxon>
        <taxon>Eurotiomycetidae</taxon>
        <taxon>Eurotiales</taxon>
        <taxon>Aspergillaceae</taxon>
        <taxon>Aspergillus</taxon>
        <taxon>Aspergillus subgen. Circumdati</taxon>
    </lineage>
</organism>
<proteinExistence type="predicted"/>
<accession>A0A1R3RZ85</accession>
<name>A0A1R3RZ85_ASPC5</name>
<feature type="compositionally biased region" description="Basic residues" evidence="1">
    <location>
        <begin position="21"/>
        <end position="32"/>
    </location>
</feature>
<reference evidence="3" key="1">
    <citation type="journal article" date="2017" name="Genome Biol.">
        <title>Comparative genomics reveals high biological diversity and specific adaptations in the industrially and medically important fungal genus Aspergillus.</title>
        <authorList>
            <person name="de Vries R.P."/>
            <person name="Riley R."/>
            <person name="Wiebenga A."/>
            <person name="Aguilar-Osorio G."/>
            <person name="Amillis S."/>
            <person name="Uchima C.A."/>
            <person name="Anderluh G."/>
            <person name="Asadollahi M."/>
            <person name="Askin M."/>
            <person name="Barry K."/>
            <person name="Battaglia E."/>
            <person name="Bayram O."/>
            <person name="Benocci T."/>
            <person name="Braus-Stromeyer S.A."/>
            <person name="Caldana C."/>
            <person name="Canovas D."/>
            <person name="Cerqueira G.C."/>
            <person name="Chen F."/>
            <person name="Chen W."/>
            <person name="Choi C."/>
            <person name="Clum A."/>
            <person name="Dos Santos R.A."/>
            <person name="Damasio A.R."/>
            <person name="Diallinas G."/>
            <person name="Emri T."/>
            <person name="Fekete E."/>
            <person name="Flipphi M."/>
            <person name="Freyberg S."/>
            <person name="Gallo A."/>
            <person name="Gournas C."/>
            <person name="Habgood R."/>
            <person name="Hainaut M."/>
            <person name="Harispe M.L."/>
            <person name="Henrissat B."/>
            <person name="Hilden K.S."/>
            <person name="Hope R."/>
            <person name="Hossain A."/>
            <person name="Karabika E."/>
            <person name="Karaffa L."/>
            <person name="Karanyi Z."/>
            <person name="Krasevec N."/>
            <person name="Kuo A."/>
            <person name="Kusch H."/>
            <person name="LaButti K."/>
            <person name="Lagendijk E.L."/>
            <person name="Lapidus A."/>
            <person name="Levasseur A."/>
            <person name="Lindquist E."/>
            <person name="Lipzen A."/>
            <person name="Logrieco A.F."/>
            <person name="MacCabe A."/>
            <person name="Maekelae M.R."/>
            <person name="Malavazi I."/>
            <person name="Melin P."/>
            <person name="Meyer V."/>
            <person name="Mielnichuk N."/>
            <person name="Miskei M."/>
            <person name="Molnar A.P."/>
            <person name="Mule G."/>
            <person name="Ngan C.Y."/>
            <person name="Orejas M."/>
            <person name="Orosz E."/>
            <person name="Ouedraogo J.P."/>
            <person name="Overkamp K.M."/>
            <person name="Park H.-S."/>
            <person name="Perrone G."/>
            <person name="Piumi F."/>
            <person name="Punt P.J."/>
            <person name="Ram A.F."/>
            <person name="Ramon A."/>
            <person name="Rauscher S."/>
            <person name="Record E."/>
            <person name="Riano-Pachon D.M."/>
            <person name="Robert V."/>
            <person name="Roehrig J."/>
            <person name="Ruller R."/>
            <person name="Salamov A."/>
            <person name="Salih N.S."/>
            <person name="Samson R.A."/>
            <person name="Sandor E."/>
            <person name="Sanguinetti M."/>
            <person name="Schuetze T."/>
            <person name="Sepcic K."/>
            <person name="Shelest E."/>
            <person name="Sherlock G."/>
            <person name="Sophianopoulou V."/>
            <person name="Squina F.M."/>
            <person name="Sun H."/>
            <person name="Susca A."/>
            <person name="Todd R.B."/>
            <person name="Tsang A."/>
            <person name="Unkles S.E."/>
            <person name="van de Wiele N."/>
            <person name="van Rossen-Uffink D."/>
            <person name="Oliveira J.V."/>
            <person name="Vesth T.C."/>
            <person name="Visser J."/>
            <person name="Yu J.-H."/>
            <person name="Zhou M."/>
            <person name="Andersen M.R."/>
            <person name="Archer D.B."/>
            <person name="Baker S.E."/>
            <person name="Benoit I."/>
            <person name="Brakhage A.A."/>
            <person name="Braus G.H."/>
            <person name="Fischer R."/>
            <person name="Frisvad J.C."/>
            <person name="Goldman G.H."/>
            <person name="Houbraken J."/>
            <person name="Oakley B."/>
            <person name="Pocsi I."/>
            <person name="Scazzocchio C."/>
            <person name="Seiboth B."/>
            <person name="vanKuyk P.A."/>
            <person name="Wortman J."/>
            <person name="Dyer P.S."/>
            <person name="Grigoriev I.V."/>
        </authorList>
    </citation>
    <scope>NUCLEOTIDE SEQUENCE [LARGE SCALE GENOMIC DNA]</scope>
    <source>
        <strain evidence="3">ITEM 5010</strain>
    </source>
</reference>
<dbReference type="VEuPathDB" id="FungiDB:ASPCADRAFT_203631"/>
<sequence length="58" mass="6880">MNKNQTLQQTEMKAEKENQKKQHRRRIIRNHRAFSLPQSAQQGGLRPEVTDNMPPKRV</sequence>
<keyword evidence="3" id="KW-1185">Reference proteome</keyword>
<evidence type="ECO:0000256" key="1">
    <source>
        <dbReference type="SAM" id="MobiDB-lite"/>
    </source>
</evidence>
<feature type="compositionally biased region" description="Polar residues" evidence="1">
    <location>
        <begin position="1"/>
        <end position="11"/>
    </location>
</feature>
<dbReference type="AlphaFoldDB" id="A0A1R3RZ85"/>
<feature type="region of interest" description="Disordered" evidence="1">
    <location>
        <begin position="1"/>
        <end position="58"/>
    </location>
</feature>